<accession>A0ABV6ZWW0</accession>
<name>A0ABV6ZWW0_9PROT</name>
<sequence>MLKEQGCSDTEIEAANARLWRYIKLVREQAMRSVNEEHQNDRQREANRRRLMENGDL</sequence>
<proteinExistence type="predicted"/>
<protein>
    <submittedName>
        <fullName evidence="2">Uncharacterized protein</fullName>
    </submittedName>
</protein>
<dbReference type="Proteomes" id="UP001595379">
    <property type="component" value="Unassembled WGS sequence"/>
</dbReference>
<comment type="caution">
    <text evidence="2">The sequence shown here is derived from an EMBL/GenBank/DDBJ whole genome shotgun (WGS) entry which is preliminary data.</text>
</comment>
<organism evidence="2 3">
    <name type="scientific">Hyphobacterium vulgare</name>
    <dbReference type="NCBI Taxonomy" id="1736751"/>
    <lineage>
        <taxon>Bacteria</taxon>
        <taxon>Pseudomonadati</taxon>
        <taxon>Pseudomonadota</taxon>
        <taxon>Alphaproteobacteria</taxon>
        <taxon>Maricaulales</taxon>
        <taxon>Maricaulaceae</taxon>
        <taxon>Hyphobacterium</taxon>
    </lineage>
</organism>
<evidence type="ECO:0000313" key="3">
    <source>
        <dbReference type="Proteomes" id="UP001595379"/>
    </source>
</evidence>
<dbReference type="RefSeq" id="WP_343164849.1">
    <property type="nucleotide sequence ID" value="NZ_JBHRSV010000012.1"/>
</dbReference>
<evidence type="ECO:0000256" key="1">
    <source>
        <dbReference type="SAM" id="MobiDB-lite"/>
    </source>
</evidence>
<feature type="region of interest" description="Disordered" evidence="1">
    <location>
        <begin position="33"/>
        <end position="57"/>
    </location>
</feature>
<keyword evidence="3" id="KW-1185">Reference proteome</keyword>
<reference evidence="3" key="1">
    <citation type="journal article" date="2019" name="Int. J. Syst. Evol. Microbiol.">
        <title>The Global Catalogue of Microorganisms (GCM) 10K type strain sequencing project: providing services to taxonomists for standard genome sequencing and annotation.</title>
        <authorList>
            <consortium name="The Broad Institute Genomics Platform"/>
            <consortium name="The Broad Institute Genome Sequencing Center for Infectious Disease"/>
            <person name="Wu L."/>
            <person name="Ma J."/>
        </authorList>
    </citation>
    <scope>NUCLEOTIDE SEQUENCE [LARGE SCALE GENOMIC DNA]</scope>
    <source>
        <strain evidence="3">KCTC 52487</strain>
    </source>
</reference>
<gene>
    <name evidence="2" type="ORF">ACFOOR_07595</name>
</gene>
<evidence type="ECO:0000313" key="2">
    <source>
        <dbReference type="EMBL" id="MFC2925966.1"/>
    </source>
</evidence>
<dbReference type="EMBL" id="JBHRSV010000012">
    <property type="protein sequence ID" value="MFC2925966.1"/>
    <property type="molecule type" value="Genomic_DNA"/>
</dbReference>